<dbReference type="EMBL" id="CAIZ01000159">
    <property type="protein sequence ID" value="CCH71260.1"/>
    <property type="molecule type" value="Genomic_DNA"/>
</dbReference>
<comment type="caution">
    <text evidence="1">The sequence shown here is derived from an EMBL/GenBank/DDBJ whole genome shotgun (WGS) entry which is preliminary data.</text>
</comment>
<dbReference type="AlphaFoldDB" id="N0E5F2"/>
<dbReference type="RefSeq" id="WP_010851090.1">
    <property type="nucleotide sequence ID" value="NZ_HF570956.1"/>
</dbReference>
<dbReference type="STRING" id="1193181.BN10_860007"/>
<evidence type="ECO:0000313" key="2">
    <source>
        <dbReference type="Proteomes" id="UP000013167"/>
    </source>
</evidence>
<sequence>MPATHVAHLERQRFCDALELAGPVAPTLCEGWLTRDLAAHVVLRERRPDLAAGILVPGLGGRLERAQAELAQTAWESLVSTVRGGPPFWHPTRFSAVDDAVNTIEFVVHHEDVLRGDGAPGPRRRPDAATSKAVWGALRRMAPLMFRRSQVPVTLRTPEGRSITAAKGDGPGVVIAGAPIELLLTAYGRAAAALTHWEGSEEDIATVRGTRLGLA</sequence>
<dbReference type="OrthoDB" id="3268903at2"/>
<accession>N0E5F2</accession>
<name>N0E5F2_9MICO</name>
<organism evidence="1 2">
    <name type="scientific">Phycicoccus elongatus Lp2</name>
    <dbReference type="NCBI Taxonomy" id="1193181"/>
    <lineage>
        <taxon>Bacteria</taxon>
        <taxon>Bacillati</taxon>
        <taxon>Actinomycetota</taxon>
        <taxon>Actinomycetes</taxon>
        <taxon>Micrococcales</taxon>
        <taxon>Intrasporangiaceae</taxon>
        <taxon>Phycicoccus</taxon>
    </lineage>
</organism>
<dbReference type="InterPro" id="IPR017519">
    <property type="entry name" value="CHP03085"/>
</dbReference>
<dbReference type="Proteomes" id="UP000013167">
    <property type="component" value="Unassembled WGS sequence"/>
</dbReference>
<dbReference type="NCBIfam" id="TIGR03083">
    <property type="entry name" value="maleylpyruvate isomerase family mycothiol-dependent enzyme"/>
    <property type="match status" value="1"/>
</dbReference>
<dbReference type="InterPro" id="IPR017517">
    <property type="entry name" value="Maleyloyr_isom"/>
</dbReference>
<reference evidence="1 2" key="1">
    <citation type="journal article" date="2013" name="ISME J.">
        <title>A metabolic model for members of the genus Tetrasphaera involved in enhanced biological phosphorus removal.</title>
        <authorList>
            <person name="Kristiansen R."/>
            <person name="Nguyen H.T.T."/>
            <person name="Saunders A.M."/>
            <person name="Nielsen J.L."/>
            <person name="Wimmer R."/>
            <person name="Le V.Q."/>
            <person name="McIlroy S.J."/>
            <person name="Petrovski S."/>
            <person name="Seviour R.J."/>
            <person name="Calteau A."/>
            <person name="Nielsen K.L."/>
            <person name="Nielsen P.H."/>
        </authorList>
    </citation>
    <scope>NUCLEOTIDE SEQUENCE [LARGE SCALE GENOMIC DNA]</scope>
    <source>
        <strain evidence="1 2">Lp2</strain>
    </source>
</reference>
<gene>
    <name evidence="1" type="ORF">BN10_860007</name>
</gene>
<dbReference type="NCBIfam" id="TIGR03085">
    <property type="entry name" value="TIGR03085 family metal-binding protein"/>
    <property type="match status" value="1"/>
</dbReference>
<proteinExistence type="predicted"/>
<evidence type="ECO:0008006" key="3">
    <source>
        <dbReference type="Google" id="ProtNLM"/>
    </source>
</evidence>
<evidence type="ECO:0000313" key="1">
    <source>
        <dbReference type="EMBL" id="CCH71260.1"/>
    </source>
</evidence>
<dbReference type="eggNOG" id="COG0243">
    <property type="taxonomic scope" value="Bacteria"/>
</dbReference>
<keyword evidence="2" id="KW-1185">Reference proteome</keyword>
<dbReference type="HOGENOM" id="CLU_1287934_0_0_11"/>
<protein>
    <recommendedName>
        <fullName evidence="3">Mycothiol-dependent maleylpyruvate isomerase metal-binding domain-containing protein</fullName>
    </recommendedName>
</protein>